<evidence type="ECO:0000313" key="3">
    <source>
        <dbReference type="Proteomes" id="UP001443914"/>
    </source>
</evidence>
<dbReference type="SMART" id="SM00256">
    <property type="entry name" value="FBOX"/>
    <property type="match status" value="1"/>
</dbReference>
<dbReference type="InterPro" id="IPR017451">
    <property type="entry name" value="F-box-assoc_interact_dom"/>
</dbReference>
<dbReference type="Gene3D" id="1.20.1280.50">
    <property type="match status" value="1"/>
</dbReference>
<dbReference type="InterPro" id="IPR001810">
    <property type="entry name" value="F-box_dom"/>
</dbReference>
<dbReference type="NCBIfam" id="TIGR01640">
    <property type="entry name" value="F_box_assoc_1"/>
    <property type="match status" value="1"/>
</dbReference>
<proteinExistence type="predicted"/>
<dbReference type="InterPro" id="IPR050796">
    <property type="entry name" value="SCF_F-box_component"/>
</dbReference>
<dbReference type="EMBL" id="JBDFQZ010000003">
    <property type="protein sequence ID" value="KAK9743263.1"/>
    <property type="molecule type" value="Genomic_DNA"/>
</dbReference>
<organism evidence="2 3">
    <name type="scientific">Saponaria officinalis</name>
    <name type="common">Common soapwort</name>
    <name type="synonym">Lychnis saponaria</name>
    <dbReference type="NCBI Taxonomy" id="3572"/>
    <lineage>
        <taxon>Eukaryota</taxon>
        <taxon>Viridiplantae</taxon>
        <taxon>Streptophyta</taxon>
        <taxon>Embryophyta</taxon>
        <taxon>Tracheophyta</taxon>
        <taxon>Spermatophyta</taxon>
        <taxon>Magnoliopsida</taxon>
        <taxon>eudicotyledons</taxon>
        <taxon>Gunneridae</taxon>
        <taxon>Pentapetalae</taxon>
        <taxon>Caryophyllales</taxon>
        <taxon>Caryophyllaceae</taxon>
        <taxon>Caryophylleae</taxon>
        <taxon>Saponaria</taxon>
    </lineage>
</organism>
<dbReference type="Pfam" id="PF00646">
    <property type="entry name" value="F-box"/>
    <property type="match status" value="1"/>
</dbReference>
<accession>A0AAW1MAW3</accession>
<name>A0AAW1MAW3_SAPOF</name>
<dbReference type="PANTHER" id="PTHR31672">
    <property type="entry name" value="BNACNNG10540D PROTEIN"/>
    <property type="match status" value="1"/>
</dbReference>
<protein>
    <recommendedName>
        <fullName evidence="1">F-box domain-containing protein</fullName>
    </recommendedName>
</protein>
<dbReference type="InterPro" id="IPR036047">
    <property type="entry name" value="F-box-like_dom_sf"/>
</dbReference>
<dbReference type="PANTHER" id="PTHR31672:SF11">
    <property type="entry name" value="F-BOX PROTEIN CPR1-LIKE ISOFORM X2"/>
    <property type="match status" value="1"/>
</dbReference>
<keyword evidence="3" id="KW-1185">Reference proteome</keyword>
<reference evidence="2" key="1">
    <citation type="submission" date="2024-03" db="EMBL/GenBank/DDBJ databases">
        <title>WGS assembly of Saponaria officinalis var. Norfolk2.</title>
        <authorList>
            <person name="Jenkins J."/>
            <person name="Shu S."/>
            <person name="Grimwood J."/>
            <person name="Barry K."/>
            <person name="Goodstein D."/>
            <person name="Schmutz J."/>
            <person name="Leebens-Mack J."/>
            <person name="Osbourn A."/>
        </authorList>
    </citation>
    <scope>NUCLEOTIDE SEQUENCE [LARGE SCALE GENOMIC DNA]</scope>
    <source>
        <strain evidence="2">JIC</strain>
    </source>
</reference>
<dbReference type="Proteomes" id="UP001443914">
    <property type="component" value="Unassembled WGS sequence"/>
</dbReference>
<comment type="caution">
    <text evidence="2">The sequence shown here is derived from an EMBL/GenBank/DDBJ whole genome shotgun (WGS) entry which is preliminary data.</text>
</comment>
<evidence type="ECO:0000259" key="1">
    <source>
        <dbReference type="SMART" id="SM00256"/>
    </source>
</evidence>
<feature type="domain" description="F-box" evidence="1">
    <location>
        <begin position="53"/>
        <end position="92"/>
    </location>
</feature>
<dbReference type="SUPFAM" id="SSF81383">
    <property type="entry name" value="F-box domain"/>
    <property type="match status" value="1"/>
</dbReference>
<dbReference type="InterPro" id="IPR013187">
    <property type="entry name" value="F-box-assoc_dom_typ3"/>
</dbReference>
<dbReference type="AlphaFoldDB" id="A0AAW1MAW3"/>
<evidence type="ECO:0000313" key="2">
    <source>
        <dbReference type="EMBL" id="KAK9743263.1"/>
    </source>
</evidence>
<gene>
    <name evidence="2" type="ORF">RND81_03G227300</name>
</gene>
<sequence length="444" mass="51121">MIRSRSSEVATMRTNRKTLVEERYNGIQRRQMIFMQMVKDRASKMKASLAPFISNDLMFKIFLLLPIKTLLRFSCVCKSWKNMINCAEFVEAYNNEAQTTAILLRRIEPHRLNTFHVESQVNLSESYSIFPCTPSEMSNSKVINFLDIEDGKSKVIDLNISCFGSIVASCNGLILISSMFERTNMFRRPKFFDSHERLGRLIIMNPMTRKFIKFPLGTIPSEISYSESYGLMFSQSKGVYKAVHLFMDELGHIACELWSLETRHWKSIDGPSKNLIRHFSRAPPIWASGSLHWLFTGYQYHTGYIISLGAEDERFSVIDLPKSIGLHDKIVEMGGFLTFVSSLDVNHLEVWVLKGLEGVEWVKQHTINIDAVVGSVENEEYSRPVLAVNAKEMIFRRGLQLYSYDFELEEVREIEMEGGGIHARESLLPHTNNLATWERLEPML</sequence>
<dbReference type="Pfam" id="PF08268">
    <property type="entry name" value="FBA_3"/>
    <property type="match status" value="1"/>
</dbReference>